<organism evidence="3 4">
    <name type="scientific">Candidatus Dojkabacteria bacterium</name>
    <dbReference type="NCBI Taxonomy" id="2099670"/>
    <lineage>
        <taxon>Bacteria</taxon>
        <taxon>Candidatus Dojkabacteria</taxon>
    </lineage>
</organism>
<sequence>MNQSNNEMPSPMTEEEKKKLAEATMQANASMNKVQEAMPAAQPVDQSQPAPAQDVNTVEVKEIPAVPSPQDQEVQAINNSEKPAPVETDVKVGIAPEVPQAPETPAETEHIETSESEETQTTPEMAPEDSTETTTQASPLQGGVHIDERDNQEGDSNNSPDQQADTTENVEAMPEQSNVPNTEPAEAPAPQPEVDEQAKLNEAVSRVEENTTMPPITEGEELSKDMPQPQSTPESQLNQIPEQTNPEQEKAALALKNAMNAPVEQTQGNIHMNSEISSAPAMPQENTMNMNQQAEVPMQMASAQEKNTTSPEAMPQPIASSMEQQSAPTIMESNSNQMEQKATPKYNSSELPSLEAPAQNSGGGSAGSGGRVGKPEGTGVMPQKADAKPEVPKQSSSADSGISSILGVVGIAVVLAAIVLFLFFTFVITPDEGSIFYVVREAVNSLL</sequence>
<evidence type="ECO:0000256" key="1">
    <source>
        <dbReference type="SAM" id="MobiDB-lite"/>
    </source>
</evidence>
<name>A0A955I9Y7_9BACT</name>
<reference evidence="3" key="1">
    <citation type="submission" date="2020-04" db="EMBL/GenBank/DDBJ databases">
        <authorList>
            <person name="Zhang T."/>
        </authorList>
    </citation>
    <scope>NUCLEOTIDE SEQUENCE</scope>
    <source>
        <strain evidence="3">HKST-UBA13</strain>
    </source>
</reference>
<feature type="compositionally biased region" description="Polar residues" evidence="1">
    <location>
        <begin position="154"/>
        <end position="181"/>
    </location>
</feature>
<feature type="compositionally biased region" description="Gly residues" evidence="1">
    <location>
        <begin position="361"/>
        <end position="372"/>
    </location>
</feature>
<feature type="compositionally biased region" description="Polar residues" evidence="1">
    <location>
        <begin position="44"/>
        <end position="56"/>
    </location>
</feature>
<dbReference type="EMBL" id="JAGQLJ010000041">
    <property type="protein sequence ID" value="MCA9381011.1"/>
    <property type="molecule type" value="Genomic_DNA"/>
</dbReference>
<evidence type="ECO:0000313" key="4">
    <source>
        <dbReference type="Proteomes" id="UP000775877"/>
    </source>
</evidence>
<feature type="compositionally biased region" description="Polar residues" evidence="1">
    <location>
        <begin position="228"/>
        <end position="246"/>
    </location>
</feature>
<feature type="region of interest" description="Disordered" evidence="1">
    <location>
        <begin position="298"/>
        <end position="399"/>
    </location>
</feature>
<gene>
    <name evidence="3" type="ORF">KC678_01995</name>
</gene>
<feature type="compositionally biased region" description="Polar residues" evidence="1">
    <location>
        <begin position="69"/>
        <end position="81"/>
    </location>
</feature>
<keyword evidence="2" id="KW-0812">Transmembrane</keyword>
<feature type="region of interest" description="Disordered" evidence="1">
    <location>
        <begin position="1"/>
        <end position="249"/>
    </location>
</feature>
<accession>A0A955I9Y7</accession>
<evidence type="ECO:0000313" key="3">
    <source>
        <dbReference type="EMBL" id="MCA9381011.1"/>
    </source>
</evidence>
<protein>
    <submittedName>
        <fullName evidence="3">Uncharacterized protein</fullName>
    </submittedName>
</protein>
<dbReference type="AlphaFoldDB" id="A0A955I9Y7"/>
<keyword evidence="2" id="KW-0472">Membrane</keyword>
<feature type="compositionally biased region" description="Polar residues" evidence="1">
    <location>
        <begin position="318"/>
        <end position="351"/>
    </location>
</feature>
<feature type="compositionally biased region" description="Polar residues" evidence="1">
    <location>
        <begin position="301"/>
        <end position="311"/>
    </location>
</feature>
<feature type="transmembrane region" description="Helical" evidence="2">
    <location>
        <begin position="405"/>
        <end position="428"/>
    </location>
</feature>
<evidence type="ECO:0000256" key="2">
    <source>
        <dbReference type="SAM" id="Phobius"/>
    </source>
</evidence>
<proteinExistence type="predicted"/>
<keyword evidence="2" id="KW-1133">Transmembrane helix</keyword>
<comment type="caution">
    <text evidence="3">The sequence shown here is derived from an EMBL/GenBank/DDBJ whole genome shotgun (WGS) entry which is preliminary data.</text>
</comment>
<dbReference type="Proteomes" id="UP000775877">
    <property type="component" value="Unassembled WGS sequence"/>
</dbReference>
<reference evidence="3" key="2">
    <citation type="journal article" date="2021" name="Microbiome">
        <title>Successional dynamics and alternative stable states in a saline activated sludge microbial community over 9 years.</title>
        <authorList>
            <person name="Wang Y."/>
            <person name="Ye J."/>
            <person name="Ju F."/>
            <person name="Liu L."/>
            <person name="Boyd J.A."/>
            <person name="Deng Y."/>
            <person name="Parks D.H."/>
            <person name="Jiang X."/>
            <person name="Yin X."/>
            <person name="Woodcroft B.J."/>
            <person name="Tyson G.W."/>
            <person name="Hugenholtz P."/>
            <person name="Polz M.F."/>
            <person name="Zhang T."/>
        </authorList>
    </citation>
    <scope>NUCLEOTIDE SEQUENCE</scope>
    <source>
        <strain evidence="3">HKST-UBA13</strain>
    </source>
</reference>